<dbReference type="Gene3D" id="3.30.950.10">
    <property type="entry name" value="Methyltransferase, Cobalt-precorrin-4 Transmethylase, Domain 2"/>
    <property type="match status" value="1"/>
</dbReference>
<dbReference type="InterPro" id="IPR035996">
    <property type="entry name" value="4pyrrol_Methylase_sf"/>
</dbReference>
<evidence type="ECO:0000256" key="4">
    <source>
        <dbReference type="ARBA" id="ARBA00022603"/>
    </source>
</evidence>
<keyword evidence="3" id="KW-0169">Cobalamin biosynthesis</keyword>
<dbReference type="AlphaFoldDB" id="H6SNP9"/>
<dbReference type="Proteomes" id="UP000033220">
    <property type="component" value="Chromosome DSM 122"/>
</dbReference>
<keyword evidence="7" id="KW-0413">Isomerase</keyword>
<evidence type="ECO:0000256" key="8">
    <source>
        <dbReference type="SAM" id="MobiDB-lite"/>
    </source>
</evidence>
<evidence type="ECO:0000256" key="2">
    <source>
        <dbReference type="ARBA" id="ARBA00005879"/>
    </source>
</evidence>
<evidence type="ECO:0000256" key="5">
    <source>
        <dbReference type="ARBA" id="ARBA00022679"/>
    </source>
</evidence>
<evidence type="ECO:0000256" key="3">
    <source>
        <dbReference type="ARBA" id="ARBA00022573"/>
    </source>
</evidence>
<dbReference type="Pfam" id="PF00590">
    <property type="entry name" value="TP_methylase"/>
    <property type="match status" value="1"/>
</dbReference>
<evidence type="ECO:0000259" key="9">
    <source>
        <dbReference type="Pfam" id="PF00590"/>
    </source>
</evidence>
<name>H6SNP9_PARPM</name>
<feature type="region of interest" description="Disordered" evidence="8">
    <location>
        <begin position="1"/>
        <end position="30"/>
    </location>
</feature>
<dbReference type="GO" id="GO:0032259">
    <property type="term" value="P:methylation"/>
    <property type="evidence" value="ECO:0007669"/>
    <property type="project" value="UniProtKB-KW"/>
</dbReference>
<organism evidence="11 12">
    <name type="scientific">Pararhodospirillum photometricum DSM 122</name>
    <dbReference type="NCBI Taxonomy" id="1150469"/>
    <lineage>
        <taxon>Bacteria</taxon>
        <taxon>Pseudomonadati</taxon>
        <taxon>Pseudomonadota</taxon>
        <taxon>Alphaproteobacteria</taxon>
        <taxon>Rhodospirillales</taxon>
        <taxon>Rhodospirillaceae</taxon>
        <taxon>Pararhodospirillum</taxon>
    </lineage>
</organism>
<evidence type="ECO:0000256" key="7">
    <source>
        <dbReference type="ARBA" id="ARBA00023235"/>
    </source>
</evidence>
<proteinExistence type="inferred from homology"/>
<dbReference type="eggNOG" id="COG2082">
    <property type="taxonomic scope" value="Bacteria"/>
</dbReference>
<comment type="pathway">
    <text evidence="1">Cofactor biosynthesis; adenosylcobalamin biosynthesis.</text>
</comment>
<feature type="compositionally biased region" description="Low complexity" evidence="8">
    <location>
        <begin position="184"/>
        <end position="194"/>
    </location>
</feature>
<feature type="region of interest" description="Disordered" evidence="8">
    <location>
        <begin position="116"/>
        <end position="245"/>
    </location>
</feature>
<dbReference type="InterPro" id="IPR014776">
    <property type="entry name" value="4pyrrole_Mease_sub2"/>
</dbReference>
<evidence type="ECO:0000259" key="10">
    <source>
        <dbReference type="Pfam" id="PF02570"/>
    </source>
</evidence>
<dbReference type="EMBL" id="HE663493">
    <property type="protein sequence ID" value="CCG09380.1"/>
    <property type="molecule type" value="Genomic_DNA"/>
</dbReference>
<evidence type="ECO:0000313" key="11">
    <source>
        <dbReference type="EMBL" id="CCG09380.1"/>
    </source>
</evidence>
<keyword evidence="12" id="KW-1185">Reference proteome</keyword>
<dbReference type="PATRIC" id="fig|1150469.3.peg.3123"/>
<dbReference type="PANTHER" id="PTHR43467:SF2">
    <property type="entry name" value="COBALT-PRECORRIN-2 C(20)-METHYLTRANSFERASE"/>
    <property type="match status" value="1"/>
</dbReference>
<dbReference type="eggNOG" id="COG2243">
    <property type="taxonomic scope" value="Bacteria"/>
</dbReference>
<dbReference type="InterPro" id="IPR036588">
    <property type="entry name" value="CobH/CbiC_sf"/>
</dbReference>
<dbReference type="InterPro" id="IPR014777">
    <property type="entry name" value="4pyrrole_Mease_sub1"/>
</dbReference>
<protein>
    <submittedName>
        <fullName evidence="11">CobI</fullName>
    </submittedName>
</protein>
<feature type="domain" description="Cobalamin biosynthesis precorrin-8X methylmutase CobH/CbiC" evidence="10">
    <location>
        <begin position="42"/>
        <end position="120"/>
    </location>
</feature>
<dbReference type="InterPro" id="IPR006364">
    <property type="entry name" value="CobI/CbiL/CobIJ_dom"/>
</dbReference>
<dbReference type="UniPathway" id="UPA00148"/>
<accession>H6SNP9</accession>
<dbReference type="InterPro" id="IPR003722">
    <property type="entry name" value="Cbl_synth_CobH/CbiC"/>
</dbReference>
<comment type="similarity">
    <text evidence="2">Belongs to the precorrin methyltransferase family.</text>
</comment>
<dbReference type="PANTHER" id="PTHR43467">
    <property type="entry name" value="COBALT-PRECORRIN-2 C(20)-METHYLTRANSFERASE"/>
    <property type="match status" value="1"/>
</dbReference>
<dbReference type="Pfam" id="PF02570">
    <property type="entry name" value="CbiC"/>
    <property type="match status" value="1"/>
</dbReference>
<reference evidence="11 12" key="1">
    <citation type="submission" date="2012-02" db="EMBL/GenBank/DDBJ databases">
        <title>Shotgun genome sequence of Phaeospirillum photometricum DSM 122.</title>
        <authorList>
            <person name="Duquesne K."/>
            <person name="Sturgis J."/>
        </authorList>
    </citation>
    <scope>NUCLEOTIDE SEQUENCE [LARGE SCALE GENOMIC DNA]</scope>
    <source>
        <strain evidence="12">DSM122</strain>
    </source>
</reference>
<keyword evidence="6" id="KW-0949">S-adenosyl-L-methionine</keyword>
<dbReference type="SUPFAM" id="SSF53790">
    <property type="entry name" value="Tetrapyrrole methylase"/>
    <property type="match status" value="1"/>
</dbReference>
<dbReference type="KEGG" id="rpm:RSPPHO_02754"/>
<dbReference type="STRING" id="1150469.RSPPHO_02754"/>
<dbReference type="NCBIfam" id="NF004647">
    <property type="entry name" value="PRK05990.1"/>
    <property type="match status" value="1"/>
</dbReference>
<dbReference type="InterPro" id="IPR012382">
    <property type="entry name" value="CobI/CbiL"/>
</dbReference>
<dbReference type="InterPro" id="IPR000878">
    <property type="entry name" value="4pyrrol_Mease"/>
</dbReference>
<evidence type="ECO:0000256" key="1">
    <source>
        <dbReference type="ARBA" id="ARBA00004953"/>
    </source>
</evidence>
<dbReference type="HOGENOM" id="CLU_563682_0_0_5"/>
<keyword evidence="5" id="KW-0808">Transferase</keyword>
<dbReference type="CDD" id="cd11645">
    <property type="entry name" value="Precorrin_2_C20_MT"/>
    <property type="match status" value="1"/>
</dbReference>
<dbReference type="GO" id="GO:0016993">
    <property type="term" value="F:precorrin-8X methylmutase activity"/>
    <property type="evidence" value="ECO:0007669"/>
    <property type="project" value="InterPro"/>
</dbReference>
<sequence length="484" mass="52107">MAFLAPVRPSPPRAAGVRRAPLSKPQKRIPPMRTYTRDAHAIYRQSFALIRAEANLSRIPDDLEKLAVRVAHACGMPDIIDDLMFSPGAGAAGRAALAAGAPILCDCRMVAEGVTKARSAGQQPGAVHPQRPRGSGPGQAARHHPLGGGPGTVAPPSGRIGGGHRQCPHRLVLSSRHARRRRAASGPDPRFPRGLRGRGGIQGRTGRRQPGRSLCRGAGPTRRQRHGLGRPQRPGHGARGMSQIPGRLLGLGVGPGDPELMTLKTVRLLREASVVAYPAARGRKGRALTIVEEYLRPEQTLLPMIYPVTTETLAPPLDYETLMVDFYDESAAQVAAHLDAGRDVAVLCEGDPFFYGSFMYLHDRLAERYATTVVPGVNSVVACAAQLGVPLVYRNQTLTVLSGVLPEEDLKARLASADAAAIMKLGTQFPKVRRVIADLGLTDRALYAERATMADQRLMPLSEVRTDEVPYFAQILIPGLRWAP</sequence>
<evidence type="ECO:0000313" key="12">
    <source>
        <dbReference type="Proteomes" id="UP000033220"/>
    </source>
</evidence>
<dbReference type="GO" id="GO:0009236">
    <property type="term" value="P:cobalamin biosynthetic process"/>
    <property type="evidence" value="ECO:0007669"/>
    <property type="project" value="UniProtKB-UniPathway"/>
</dbReference>
<feature type="domain" description="Tetrapyrrole methylase" evidence="9">
    <location>
        <begin position="248"/>
        <end position="459"/>
    </location>
</feature>
<keyword evidence="4" id="KW-0489">Methyltransferase</keyword>
<dbReference type="Gene3D" id="3.40.50.10230">
    <property type="entry name" value="Cobalamin biosynthesis CobH/CbiC, precorrin-8X methylmutase"/>
    <property type="match status" value="1"/>
</dbReference>
<dbReference type="SUPFAM" id="SSF63965">
    <property type="entry name" value="Precorrin-8X methylmutase CbiC/CobH"/>
    <property type="match status" value="1"/>
</dbReference>
<gene>
    <name evidence="11" type="primary">cobI</name>
    <name evidence="11" type="ORF">RSPPHO_02754</name>
</gene>
<dbReference type="GO" id="GO:0030788">
    <property type="term" value="F:precorrin-2 C20-methyltransferase activity"/>
    <property type="evidence" value="ECO:0007669"/>
    <property type="project" value="InterPro"/>
</dbReference>
<evidence type="ECO:0000256" key="6">
    <source>
        <dbReference type="ARBA" id="ARBA00022691"/>
    </source>
</evidence>
<dbReference type="Gene3D" id="3.40.1010.10">
    <property type="entry name" value="Cobalt-precorrin-4 Transmethylase, Domain 1"/>
    <property type="match status" value="1"/>
</dbReference>
<dbReference type="NCBIfam" id="TIGR01467">
    <property type="entry name" value="cobI_cbiL"/>
    <property type="match status" value="1"/>
</dbReference>